<evidence type="ECO:0000256" key="1">
    <source>
        <dbReference type="SAM" id="Phobius"/>
    </source>
</evidence>
<reference evidence="3" key="1">
    <citation type="journal article" date="2006" name="Science">
        <title>Ancient noncoding elements conserved in the human genome.</title>
        <authorList>
            <person name="Venkatesh B."/>
            <person name="Kirkness E.F."/>
            <person name="Loh Y.H."/>
            <person name="Halpern A.L."/>
            <person name="Lee A.P."/>
            <person name="Johnson J."/>
            <person name="Dandona N."/>
            <person name="Viswanathan L.D."/>
            <person name="Tay A."/>
            <person name="Venter J.C."/>
            <person name="Strausberg R.L."/>
            <person name="Brenner S."/>
        </authorList>
    </citation>
    <scope>NUCLEOTIDE SEQUENCE [LARGE SCALE GENOMIC DNA]</scope>
</reference>
<accession>A0A4W3ICN4</accession>
<reference evidence="2" key="5">
    <citation type="submission" date="2025-09" db="UniProtKB">
        <authorList>
            <consortium name="Ensembl"/>
        </authorList>
    </citation>
    <scope>IDENTIFICATION</scope>
</reference>
<keyword evidence="1" id="KW-1133">Transmembrane helix</keyword>
<dbReference type="AlphaFoldDB" id="A0A4W3ICN4"/>
<dbReference type="Proteomes" id="UP000314986">
    <property type="component" value="Unassembled WGS sequence"/>
</dbReference>
<reference evidence="2" key="4">
    <citation type="submission" date="2025-08" db="UniProtKB">
        <authorList>
            <consortium name="Ensembl"/>
        </authorList>
    </citation>
    <scope>IDENTIFICATION</scope>
</reference>
<reference evidence="3" key="2">
    <citation type="journal article" date="2007" name="PLoS Biol.">
        <title>Survey sequencing and comparative analysis of the elephant shark (Callorhinchus milii) genome.</title>
        <authorList>
            <person name="Venkatesh B."/>
            <person name="Kirkness E.F."/>
            <person name="Loh Y.H."/>
            <person name="Halpern A.L."/>
            <person name="Lee A.P."/>
            <person name="Johnson J."/>
            <person name="Dandona N."/>
            <person name="Viswanathan L.D."/>
            <person name="Tay A."/>
            <person name="Venter J.C."/>
            <person name="Strausberg R.L."/>
            <person name="Brenner S."/>
        </authorList>
    </citation>
    <scope>NUCLEOTIDE SEQUENCE [LARGE SCALE GENOMIC DNA]</scope>
</reference>
<dbReference type="Ensembl" id="ENSCMIT00000025112.1">
    <property type="protein sequence ID" value="ENSCMIP00000024703.1"/>
    <property type="gene ID" value="ENSCMIG00000010929.1"/>
</dbReference>
<protein>
    <submittedName>
        <fullName evidence="2">Uncharacterized protein</fullName>
    </submittedName>
</protein>
<dbReference type="InParanoid" id="A0A4W3ICN4"/>
<keyword evidence="3" id="KW-1185">Reference proteome</keyword>
<keyword evidence="1" id="KW-0472">Membrane</keyword>
<sequence length="139" mass="15965">SRCLPNCLTLHSQSLYFYLADVVKKKLFNNVVSVQQATGLNEEKRRNNMWQLSVCVCIYNLQFPRCDFCLCNLLQSLFHTGKYPWLSKSACPDWVKSFRAVPVLMLALLQGVCLPVCLVLLYFNCFAKWELPQPVPGVK</sequence>
<reference evidence="3" key="3">
    <citation type="journal article" date="2014" name="Nature">
        <title>Elephant shark genome provides unique insights into gnathostome evolution.</title>
        <authorList>
            <consortium name="International Elephant Shark Genome Sequencing Consortium"/>
            <person name="Venkatesh B."/>
            <person name="Lee A.P."/>
            <person name="Ravi V."/>
            <person name="Maurya A.K."/>
            <person name="Lian M.M."/>
            <person name="Swann J.B."/>
            <person name="Ohta Y."/>
            <person name="Flajnik M.F."/>
            <person name="Sutoh Y."/>
            <person name="Kasahara M."/>
            <person name="Hoon S."/>
            <person name="Gangu V."/>
            <person name="Roy S.W."/>
            <person name="Irimia M."/>
            <person name="Korzh V."/>
            <person name="Kondrychyn I."/>
            <person name="Lim Z.W."/>
            <person name="Tay B.H."/>
            <person name="Tohari S."/>
            <person name="Kong K.W."/>
            <person name="Ho S."/>
            <person name="Lorente-Galdos B."/>
            <person name="Quilez J."/>
            <person name="Marques-Bonet T."/>
            <person name="Raney B.J."/>
            <person name="Ingham P.W."/>
            <person name="Tay A."/>
            <person name="Hillier L.W."/>
            <person name="Minx P."/>
            <person name="Boehm T."/>
            <person name="Wilson R.K."/>
            <person name="Brenner S."/>
            <person name="Warren W.C."/>
        </authorList>
    </citation>
    <scope>NUCLEOTIDE SEQUENCE [LARGE SCALE GENOMIC DNA]</scope>
</reference>
<organism evidence="2 3">
    <name type="scientific">Callorhinchus milii</name>
    <name type="common">Ghost shark</name>
    <dbReference type="NCBI Taxonomy" id="7868"/>
    <lineage>
        <taxon>Eukaryota</taxon>
        <taxon>Metazoa</taxon>
        <taxon>Chordata</taxon>
        <taxon>Craniata</taxon>
        <taxon>Vertebrata</taxon>
        <taxon>Chondrichthyes</taxon>
        <taxon>Holocephali</taxon>
        <taxon>Chimaeriformes</taxon>
        <taxon>Callorhinchidae</taxon>
        <taxon>Callorhinchus</taxon>
    </lineage>
</organism>
<proteinExistence type="predicted"/>
<name>A0A4W3ICN4_CALMI</name>
<evidence type="ECO:0000313" key="3">
    <source>
        <dbReference type="Proteomes" id="UP000314986"/>
    </source>
</evidence>
<feature type="transmembrane region" description="Helical" evidence="1">
    <location>
        <begin position="103"/>
        <end position="123"/>
    </location>
</feature>
<keyword evidence="1" id="KW-0812">Transmembrane</keyword>
<evidence type="ECO:0000313" key="2">
    <source>
        <dbReference type="Ensembl" id="ENSCMIP00000024703.1"/>
    </source>
</evidence>